<evidence type="ECO:0000256" key="1">
    <source>
        <dbReference type="ARBA" id="ARBA00004123"/>
    </source>
</evidence>
<reference evidence="8" key="2">
    <citation type="submission" date="2022-06" db="UniProtKB">
        <authorList>
            <consortium name="EnsemblMetazoa"/>
        </authorList>
    </citation>
    <scope>IDENTIFICATION</scope>
    <source>
        <strain evidence="8">DF5081</strain>
    </source>
</reference>
<dbReference type="EnsemblMetazoa" id="CJA17329.1">
    <property type="protein sequence ID" value="CJA17329.1"/>
    <property type="gene ID" value="WBGene00136532"/>
</dbReference>
<keyword evidence="6" id="KW-0539">Nucleus</keyword>
<evidence type="ECO:0000256" key="5">
    <source>
        <dbReference type="ARBA" id="ARBA00022839"/>
    </source>
</evidence>
<dbReference type="InterPro" id="IPR047021">
    <property type="entry name" value="REXO1/3/4-like"/>
</dbReference>
<sequence length="352" mass="39530">MLFAEILMMDQKKVRASSECLSSASSDDESISSSATSLFDLSPDKLHEELAPHKLSLDALQENGYPMWDEITQTVYFEQSRLNRSDWFANDDFLRKCARCNKPVVLNHDGSLNSKPCRYHYRPKWDPVSNTKLLHCCYTTPGTSKGCRRENSHVFYGAWEDTLLDFVTTPTASSDSDFRSKKVYALDVETVFTLNGMECGRVSLVDHKGTVTVDVTVLPAYPIIDFNYDFSGLSMADMHNAISLEDCRRRLFEFINKDTLLIGHSLESDLKALRLVHENVLDTSILFAAQKRSGKQTKLSLKNLAAAHLGKVIQGGAVGHSSVEDAAICMELLSKFHADNRQIIEKETLKTD</sequence>
<dbReference type="GO" id="GO:0004527">
    <property type="term" value="F:exonuclease activity"/>
    <property type="evidence" value="ECO:0007669"/>
    <property type="project" value="UniProtKB-KW"/>
</dbReference>
<dbReference type="OMA" id="FKITHEP"/>
<keyword evidence="3" id="KW-0540">Nuclease</keyword>
<keyword evidence="9" id="KW-1185">Reference proteome</keyword>
<dbReference type="Pfam" id="PF00929">
    <property type="entry name" value="RNase_T"/>
    <property type="match status" value="1"/>
</dbReference>
<dbReference type="PANTHER" id="PTHR12801:SF153">
    <property type="entry name" value="EXONUCLEASE DOMAIN-CONTAINING PROTEIN"/>
    <property type="match status" value="1"/>
</dbReference>
<comment type="similarity">
    <text evidence="2">Belongs to the REXO1/REXO3 family.</text>
</comment>
<dbReference type="GO" id="GO:0005634">
    <property type="term" value="C:nucleus"/>
    <property type="evidence" value="ECO:0007669"/>
    <property type="project" value="UniProtKB-SubCell"/>
</dbReference>
<dbReference type="PANTHER" id="PTHR12801">
    <property type="entry name" value="RNA EXONUCLEASE REXO1 / RECO3 FAMILY MEMBER-RELATED"/>
    <property type="match status" value="1"/>
</dbReference>
<dbReference type="Gene3D" id="3.30.420.10">
    <property type="entry name" value="Ribonuclease H-like superfamily/Ribonuclease H"/>
    <property type="match status" value="1"/>
</dbReference>
<evidence type="ECO:0000256" key="2">
    <source>
        <dbReference type="ARBA" id="ARBA00006357"/>
    </source>
</evidence>
<dbReference type="GO" id="GO:0010629">
    <property type="term" value="P:negative regulation of gene expression"/>
    <property type="evidence" value="ECO:0007669"/>
    <property type="project" value="UniProtKB-ARBA"/>
</dbReference>
<name>A0A8R1E0D9_CAEJA</name>
<dbReference type="AlphaFoldDB" id="A0A8R1E0D9"/>
<evidence type="ECO:0000256" key="4">
    <source>
        <dbReference type="ARBA" id="ARBA00022801"/>
    </source>
</evidence>
<dbReference type="CDD" id="cd06145">
    <property type="entry name" value="REX1_like"/>
    <property type="match status" value="1"/>
</dbReference>
<accession>A0A8R1E0D9</accession>
<dbReference type="SUPFAM" id="SSF53098">
    <property type="entry name" value="Ribonuclease H-like"/>
    <property type="match status" value="1"/>
</dbReference>
<dbReference type="Proteomes" id="UP000005237">
    <property type="component" value="Unassembled WGS sequence"/>
</dbReference>
<proteinExistence type="inferred from homology"/>
<dbReference type="InterPro" id="IPR013520">
    <property type="entry name" value="Ribonucl_H"/>
</dbReference>
<reference evidence="9" key="1">
    <citation type="submission" date="2010-08" db="EMBL/GenBank/DDBJ databases">
        <authorList>
            <consortium name="Caenorhabditis japonica Sequencing Consortium"/>
            <person name="Wilson R.K."/>
        </authorList>
    </citation>
    <scope>NUCLEOTIDE SEQUENCE [LARGE SCALE GENOMIC DNA]</scope>
    <source>
        <strain evidence="9">DF5081</strain>
    </source>
</reference>
<dbReference type="GO" id="GO:0003676">
    <property type="term" value="F:nucleic acid binding"/>
    <property type="evidence" value="ECO:0007669"/>
    <property type="project" value="InterPro"/>
</dbReference>
<dbReference type="SMART" id="SM00479">
    <property type="entry name" value="EXOIII"/>
    <property type="match status" value="1"/>
</dbReference>
<dbReference type="InterPro" id="IPR034922">
    <property type="entry name" value="REX1-like_exo"/>
</dbReference>
<dbReference type="InterPro" id="IPR012337">
    <property type="entry name" value="RNaseH-like_sf"/>
</dbReference>
<organism evidence="8 9">
    <name type="scientific">Caenorhabditis japonica</name>
    <dbReference type="NCBI Taxonomy" id="281687"/>
    <lineage>
        <taxon>Eukaryota</taxon>
        <taxon>Metazoa</taxon>
        <taxon>Ecdysozoa</taxon>
        <taxon>Nematoda</taxon>
        <taxon>Chromadorea</taxon>
        <taxon>Rhabditida</taxon>
        <taxon>Rhabditina</taxon>
        <taxon>Rhabditomorpha</taxon>
        <taxon>Rhabditoidea</taxon>
        <taxon>Rhabditidae</taxon>
        <taxon>Peloderinae</taxon>
        <taxon>Caenorhabditis</taxon>
    </lineage>
</organism>
<evidence type="ECO:0000256" key="6">
    <source>
        <dbReference type="ARBA" id="ARBA00023242"/>
    </source>
</evidence>
<keyword evidence="5" id="KW-0269">Exonuclease</keyword>
<evidence type="ECO:0000256" key="3">
    <source>
        <dbReference type="ARBA" id="ARBA00022722"/>
    </source>
</evidence>
<evidence type="ECO:0000313" key="8">
    <source>
        <dbReference type="EnsemblMetazoa" id="CJA17329.1"/>
    </source>
</evidence>
<evidence type="ECO:0000259" key="7">
    <source>
        <dbReference type="SMART" id="SM00479"/>
    </source>
</evidence>
<dbReference type="FunFam" id="3.30.420.10:FF:000031">
    <property type="entry name" value="RNA exonuclease 1"/>
    <property type="match status" value="1"/>
</dbReference>
<protein>
    <submittedName>
        <fullName evidence="8">Exonuclease domain-containing protein</fullName>
    </submittedName>
</protein>
<comment type="subcellular location">
    <subcellularLocation>
        <location evidence="1">Nucleus</location>
    </subcellularLocation>
</comment>
<dbReference type="InterPro" id="IPR036397">
    <property type="entry name" value="RNaseH_sf"/>
</dbReference>
<evidence type="ECO:0000313" key="9">
    <source>
        <dbReference type="Proteomes" id="UP000005237"/>
    </source>
</evidence>
<keyword evidence="4" id="KW-0378">Hydrolase</keyword>
<feature type="domain" description="Exonuclease" evidence="7">
    <location>
        <begin position="182"/>
        <end position="342"/>
    </location>
</feature>